<dbReference type="Proteomes" id="UP001287356">
    <property type="component" value="Unassembled WGS sequence"/>
</dbReference>
<proteinExistence type="predicted"/>
<organism evidence="1 2">
    <name type="scientific">Lasiosphaeria ovina</name>
    <dbReference type="NCBI Taxonomy" id="92902"/>
    <lineage>
        <taxon>Eukaryota</taxon>
        <taxon>Fungi</taxon>
        <taxon>Dikarya</taxon>
        <taxon>Ascomycota</taxon>
        <taxon>Pezizomycotina</taxon>
        <taxon>Sordariomycetes</taxon>
        <taxon>Sordariomycetidae</taxon>
        <taxon>Sordariales</taxon>
        <taxon>Lasiosphaeriaceae</taxon>
        <taxon>Lasiosphaeria</taxon>
    </lineage>
</organism>
<name>A0AAE0N3Y4_9PEZI</name>
<accession>A0AAE0N3Y4</accession>
<dbReference type="AlphaFoldDB" id="A0AAE0N3Y4"/>
<reference evidence="1" key="1">
    <citation type="journal article" date="2023" name="Mol. Phylogenet. Evol.">
        <title>Genome-scale phylogeny and comparative genomics of the fungal order Sordariales.</title>
        <authorList>
            <person name="Hensen N."/>
            <person name="Bonometti L."/>
            <person name="Westerberg I."/>
            <person name="Brannstrom I.O."/>
            <person name="Guillou S."/>
            <person name="Cros-Aarteil S."/>
            <person name="Calhoun S."/>
            <person name="Haridas S."/>
            <person name="Kuo A."/>
            <person name="Mondo S."/>
            <person name="Pangilinan J."/>
            <person name="Riley R."/>
            <person name="LaButti K."/>
            <person name="Andreopoulos B."/>
            <person name="Lipzen A."/>
            <person name="Chen C."/>
            <person name="Yan M."/>
            <person name="Daum C."/>
            <person name="Ng V."/>
            <person name="Clum A."/>
            <person name="Steindorff A."/>
            <person name="Ohm R.A."/>
            <person name="Martin F."/>
            <person name="Silar P."/>
            <person name="Natvig D.O."/>
            <person name="Lalanne C."/>
            <person name="Gautier V."/>
            <person name="Ament-Velasquez S.L."/>
            <person name="Kruys A."/>
            <person name="Hutchinson M.I."/>
            <person name="Powell A.J."/>
            <person name="Barry K."/>
            <person name="Miller A.N."/>
            <person name="Grigoriev I.V."/>
            <person name="Debuchy R."/>
            <person name="Gladieux P."/>
            <person name="Hiltunen Thoren M."/>
            <person name="Johannesson H."/>
        </authorList>
    </citation>
    <scope>NUCLEOTIDE SEQUENCE</scope>
    <source>
        <strain evidence="1">CBS 958.72</strain>
    </source>
</reference>
<evidence type="ECO:0000313" key="1">
    <source>
        <dbReference type="EMBL" id="KAK3369298.1"/>
    </source>
</evidence>
<sequence>MASANGNVVQESPRLYGPGAESAKLKSELPNLPLTSAILASKASNNLYYICNTVSHALYDLYEHIATDLGKQGGKAAVPADIYKEPRMQAAMLDANDFVRTARYHLNLPIHLVQEHIAAKIKIYDDRVKVMNVVTAHCNEIRTQLTNMSTMWPQAAAEEDAKVIHDLVSLTDPILQTLDTAIVRLDEVLNGNWFPKEPEKTIHTDLGSAMIKVKALQRFKGHIAAKRGKKRDAPTWQKCRDEWNQLWPDVERDLLKDKLPTWEQILDMAKAEVEQYRKIQFANTEETRVVLTEIATEYLTHLSPTMIASRGAQATITADRLAVEDHQNVSAIGCMELACRIVAQGCKSLDDFTKMIDDKAFKHPNRATPKDEPFYTSVVFVCQNDRNNGGPMVVTTSLEYSNYIPSLDAANKALRNRIRVVKKPVSDSDVVGPTNTAEGYYKEVERLLGNKSGPDALAARQQSIRKFRTDHSKGYWSHAKEHAMALWGTNLVHMGRCPRCTYTADYDMHAKCVSEEQAAQRSRGGNWVKFNLGHTCAETMAVGYCKNTHVSA</sequence>
<gene>
    <name evidence="1" type="ORF">B0T24DRAFT_632304</name>
</gene>
<reference evidence="1" key="2">
    <citation type="submission" date="2023-06" db="EMBL/GenBank/DDBJ databases">
        <authorList>
            <consortium name="Lawrence Berkeley National Laboratory"/>
            <person name="Haridas S."/>
            <person name="Hensen N."/>
            <person name="Bonometti L."/>
            <person name="Westerberg I."/>
            <person name="Brannstrom I.O."/>
            <person name="Guillou S."/>
            <person name="Cros-Aarteil S."/>
            <person name="Calhoun S."/>
            <person name="Kuo A."/>
            <person name="Mondo S."/>
            <person name="Pangilinan J."/>
            <person name="Riley R."/>
            <person name="Labutti K."/>
            <person name="Andreopoulos B."/>
            <person name="Lipzen A."/>
            <person name="Chen C."/>
            <person name="Yanf M."/>
            <person name="Daum C."/>
            <person name="Ng V."/>
            <person name="Clum A."/>
            <person name="Steindorff A."/>
            <person name="Ohm R."/>
            <person name="Martin F."/>
            <person name="Silar P."/>
            <person name="Natvig D."/>
            <person name="Lalanne C."/>
            <person name="Gautier V."/>
            <person name="Ament-Velasquez S.L."/>
            <person name="Kruys A."/>
            <person name="Hutchinson M.I."/>
            <person name="Powell A.J."/>
            <person name="Barry K."/>
            <person name="Miller A.N."/>
            <person name="Grigoriev I.V."/>
            <person name="Debuchy R."/>
            <person name="Gladieux P."/>
            <person name="Thoren M.H."/>
            <person name="Johannesson H."/>
        </authorList>
    </citation>
    <scope>NUCLEOTIDE SEQUENCE</scope>
    <source>
        <strain evidence="1">CBS 958.72</strain>
    </source>
</reference>
<comment type="caution">
    <text evidence="1">The sequence shown here is derived from an EMBL/GenBank/DDBJ whole genome shotgun (WGS) entry which is preliminary data.</text>
</comment>
<evidence type="ECO:0000313" key="2">
    <source>
        <dbReference type="Proteomes" id="UP001287356"/>
    </source>
</evidence>
<protein>
    <submittedName>
        <fullName evidence="1">Uncharacterized protein</fullName>
    </submittedName>
</protein>
<keyword evidence="2" id="KW-1185">Reference proteome</keyword>
<dbReference type="EMBL" id="JAULSN010000006">
    <property type="protein sequence ID" value="KAK3369298.1"/>
    <property type="molecule type" value="Genomic_DNA"/>
</dbReference>